<gene>
    <name evidence="1" type="ORF">SAV31267_007130</name>
</gene>
<evidence type="ECO:0000313" key="1">
    <source>
        <dbReference type="EMBL" id="GDY71228.1"/>
    </source>
</evidence>
<name>A0A4D4MGR2_STRAX</name>
<sequence length="45" mass="4969">MATDPSEYEKAMPIGAAHMAKIERTVDRTRASHAGNPWRPHPPSV</sequence>
<dbReference type="RefSeq" id="WP_159029011.1">
    <property type="nucleotide sequence ID" value="NZ_BAABTN010000015.1"/>
</dbReference>
<organism evidence="1 2">
    <name type="scientific">Streptomyces avermitilis</name>
    <dbReference type="NCBI Taxonomy" id="33903"/>
    <lineage>
        <taxon>Bacteria</taxon>
        <taxon>Bacillati</taxon>
        <taxon>Actinomycetota</taxon>
        <taxon>Actinomycetes</taxon>
        <taxon>Kitasatosporales</taxon>
        <taxon>Streptomycetaceae</taxon>
        <taxon>Streptomyces</taxon>
    </lineage>
</organism>
<dbReference type="EMBL" id="BJHY01000001">
    <property type="protein sequence ID" value="GDY71228.1"/>
    <property type="molecule type" value="Genomic_DNA"/>
</dbReference>
<accession>A0A4D4MGR2</accession>
<comment type="caution">
    <text evidence="1">The sequence shown here is derived from an EMBL/GenBank/DDBJ whole genome shotgun (WGS) entry which is preliminary data.</text>
</comment>
<protein>
    <submittedName>
        <fullName evidence="1">Uncharacterized protein</fullName>
    </submittedName>
</protein>
<proteinExistence type="predicted"/>
<dbReference type="AlphaFoldDB" id="A0A4D4MGR2"/>
<evidence type="ECO:0000313" key="2">
    <source>
        <dbReference type="Proteomes" id="UP000299211"/>
    </source>
</evidence>
<reference evidence="1 2" key="1">
    <citation type="submission" date="2019-04" db="EMBL/GenBank/DDBJ databases">
        <title>Draft genome sequences of Streptomyces avermitilis ATCC 31267.</title>
        <authorList>
            <person name="Komaki H."/>
            <person name="Tamura T."/>
            <person name="Hosoyama A."/>
        </authorList>
    </citation>
    <scope>NUCLEOTIDE SEQUENCE [LARGE SCALE GENOMIC DNA]</scope>
    <source>
        <strain evidence="1 2">ATCC 31267</strain>
    </source>
</reference>
<dbReference type="Proteomes" id="UP000299211">
    <property type="component" value="Unassembled WGS sequence"/>
</dbReference>